<evidence type="ECO:0000256" key="1">
    <source>
        <dbReference type="ARBA" id="ARBA00004651"/>
    </source>
</evidence>
<dbReference type="PROSITE" id="PS50928">
    <property type="entry name" value="ABC_TM1"/>
    <property type="match status" value="1"/>
</dbReference>
<dbReference type="Pfam" id="PF00528">
    <property type="entry name" value="BPD_transp_1"/>
    <property type="match status" value="1"/>
</dbReference>
<dbReference type="RefSeq" id="WP_344701800.1">
    <property type="nucleotide sequence ID" value="NZ_BAABCK010000017.1"/>
</dbReference>
<dbReference type="NCBIfam" id="TIGR00974">
    <property type="entry name" value="3a0107s02c"/>
    <property type="match status" value="1"/>
</dbReference>
<feature type="transmembrane region" description="Helical" evidence="10">
    <location>
        <begin position="120"/>
        <end position="140"/>
    </location>
</feature>
<keyword evidence="8" id="KW-0921">Nickel transport</keyword>
<evidence type="ECO:0000259" key="11">
    <source>
        <dbReference type="PROSITE" id="PS50928"/>
    </source>
</evidence>
<sequence>MELIDKKSIGKRLNGRLMLNKVLKYIFLLCTLVGLVVLATLLIDTIIDGWSYLTADFFTNFSSSRPENAGIRGALIGTLWLMGTTAPIAIILSVGTALYLEEYAPKNKLTGFIKINISNLAGVPSVVFGLLGLTLFVRMAGLGNSVLAAALTMSLMILPVIVVASQEAIRSVPSSIREASIGMGATKWQTITRIILPASLPGIITGIILSLSRAIGETAPLVVIGIPTILLFTPTSVFDTFSALPMQIFSWVKMPNPEFQSITAAAILVLLFILFLMNSVAVYIRNKYSKRF</sequence>
<evidence type="ECO:0000256" key="5">
    <source>
        <dbReference type="ARBA" id="ARBA00022596"/>
    </source>
</evidence>
<dbReference type="PANTHER" id="PTHR43470">
    <property type="entry name" value="PHOSPHATE TRANSPORT SYSTEM PERMEASE PROTEIN PSTA-RELATED"/>
    <property type="match status" value="1"/>
</dbReference>
<reference evidence="13" key="1">
    <citation type="journal article" date="2019" name="Int. J. Syst. Evol. Microbiol.">
        <title>The Global Catalogue of Microorganisms (GCM) 10K type strain sequencing project: providing services to taxonomists for standard genome sequencing and annotation.</title>
        <authorList>
            <consortium name="The Broad Institute Genomics Platform"/>
            <consortium name="The Broad Institute Genome Sequencing Center for Infectious Disease"/>
            <person name="Wu L."/>
            <person name="Ma J."/>
        </authorList>
    </citation>
    <scope>NUCLEOTIDE SEQUENCE [LARGE SCALE GENOMIC DNA]</scope>
    <source>
        <strain evidence="13">JCM 16981</strain>
    </source>
</reference>
<dbReference type="Gene3D" id="1.10.3720.10">
    <property type="entry name" value="MetI-like"/>
    <property type="match status" value="1"/>
</dbReference>
<evidence type="ECO:0000256" key="9">
    <source>
        <dbReference type="ARBA" id="ARBA00023136"/>
    </source>
</evidence>
<proteinExistence type="inferred from homology"/>
<keyword evidence="5" id="KW-0533">Nickel</keyword>
<keyword evidence="7 10" id="KW-1133">Transmembrane helix</keyword>
<evidence type="ECO:0000256" key="2">
    <source>
        <dbReference type="ARBA" id="ARBA00007069"/>
    </source>
</evidence>
<evidence type="ECO:0000256" key="4">
    <source>
        <dbReference type="ARBA" id="ARBA00022475"/>
    </source>
</evidence>
<name>A0ABP7ENG6_9STAP</name>
<feature type="transmembrane region" description="Helical" evidence="10">
    <location>
        <begin position="22"/>
        <end position="43"/>
    </location>
</feature>
<gene>
    <name evidence="12" type="primary">pstA</name>
    <name evidence="12" type="ORF">GCM10022378_08780</name>
</gene>
<keyword evidence="13" id="KW-1185">Reference proteome</keyword>
<keyword evidence="6 10" id="KW-0812">Transmembrane</keyword>
<feature type="transmembrane region" description="Helical" evidence="10">
    <location>
        <begin position="221"/>
        <end position="241"/>
    </location>
</feature>
<evidence type="ECO:0000256" key="3">
    <source>
        <dbReference type="ARBA" id="ARBA00022448"/>
    </source>
</evidence>
<evidence type="ECO:0000313" key="12">
    <source>
        <dbReference type="EMBL" id="GAA3720913.1"/>
    </source>
</evidence>
<dbReference type="PANTHER" id="PTHR43470:SF5">
    <property type="entry name" value="PHOSPHATE TRANSPORT SYSTEM PERMEASE PROTEIN PSTA"/>
    <property type="match status" value="1"/>
</dbReference>
<dbReference type="InterPro" id="IPR005672">
    <property type="entry name" value="Phosphate_PstA"/>
</dbReference>
<protein>
    <recommendedName>
        <fullName evidence="10">Phosphate transport system permease protein PstA</fullName>
    </recommendedName>
</protein>
<dbReference type="CDD" id="cd06261">
    <property type="entry name" value="TM_PBP2"/>
    <property type="match status" value="1"/>
</dbReference>
<evidence type="ECO:0000256" key="7">
    <source>
        <dbReference type="ARBA" id="ARBA00022989"/>
    </source>
</evidence>
<evidence type="ECO:0000256" key="8">
    <source>
        <dbReference type="ARBA" id="ARBA00023112"/>
    </source>
</evidence>
<evidence type="ECO:0000256" key="6">
    <source>
        <dbReference type="ARBA" id="ARBA00022692"/>
    </source>
</evidence>
<keyword evidence="8" id="KW-0406">Ion transport</keyword>
<dbReference type="InterPro" id="IPR035906">
    <property type="entry name" value="MetI-like_sf"/>
</dbReference>
<dbReference type="SUPFAM" id="SSF161098">
    <property type="entry name" value="MetI-like"/>
    <property type="match status" value="1"/>
</dbReference>
<keyword evidence="3" id="KW-0813">Transport</keyword>
<keyword evidence="9 10" id="KW-0472">Membrane</keyword>
<comment type="caution">
    <text evidence="12">The sequence shown here is derived from an EMBL/GenBank/DDBJ whole genome shotgun (WGS) entry which is preliminary data.</text>
</comment>
<accession>A0ABP7ENG6</accession>
<feature type="transmembrane region" description="Helical" evidence="10">
    <location>
        <begin position="262"/>
        <end position="284"/>
    </location>
</feature>
<keyword evidence="4 10" id="KW-1003">Cell membrane</keyword>
<comment type="similarity">
    <text evidence="2 10">Belongs to the binding-protein-dependent transport system permease family. CysTW subfamily.</text>
</comment>
<dbReference type="Proteomes" id="UP001500920">
    <property type="component" value="Unassembled WGS sequence"/>
</dbReference>
<organism evidence="12 13">
    <name type="scientific">Salinicoccus jeotgali</name>
    <dbReference type="NCBI Taxonomy" id="381634"/>
    <lineage>
        <taxon>Bacteria</taxon>
        <taxon>Bacillati</taxon>
        <taxon>Bacillota</taxon>
        <taxon>Bacilli</taxon>
        <taxon>Bacillales</taxon>
        <taxon>Staphylococcaceae</taxon>
        <taxon>Salinicoccus</taxon>
    </lineage>
</organism>
<dbReference type="InterPro" id="IPR000515">
    <property type="entry name" value="MetI-like"/>
</dbReference>
<comment type="subcellular location">
    <subcellularLocation>
        <location evidence="1 10">Cell membrane</location>
        <topology evidence="1 10">Multi-pass membrane protein</topology>
    </subcellularLocation>
</comment>
<evidence type="ECO:0000256" key="10">
    <source>
        <dbReference type="RuleBase" id="RU363043"/>
    </source>
</evidence>
<evidence type="ECO:0000313" key="13">
    <source>
        <dbReference type="Proteomes" id="UP001500920"/>
    </source>
</evidence>
<dbReference type="EMBL" id="BAABCK010000017">
    <property type="protein sequence ID" value="GAA3720913.1"/>
    <property type="molecule type" value="Genomic_DNA"/>
</dbReference>
<feature type="domain" description="ABC transmembrane type-1" evidence="11">
    <location>
        <begin position="75"/>
        <end position="280"/>
    </location>
</feature>
<feature type="transmembrane region" description="Helical" evidence="10">
    <location>
        <begin position="74"/>
        <end position="100"/>
    </location>
</feature>
<feature type="transmembrane region" description="Helical" evidence="10">
    <location>
        <begin position="190"/>
        <end position="215"/>
    </location>
</feature>